<organism evidence="1 2">
    <name type="scientific">Lithospermum erythrorhizon</name>
    <name type="common">Purple gromwell</name>
    <name type="synonym">Lithospermum officinale var. erythrorhizon</name>
    <dbReference type="NCBI Taxonomy" id="34254"/>
    <lineage>
        <taxon>Eukaryota</taxon>
        <taxon>Viridiplantae</taxon>
        <taxon>Streptophyta</taxon>
        <taxon>Embryophyta</taxon>
        <taxon>Tracheophyta</taxon>
        <taxon>Spermatophyta</taxon>
        <taxon>Magnoliopsida</taxon>
        <taxon>eudicotyledons</taxon>
        <taxon>Gunneridae</taxon>
        <taxon>Pentapetalae</taxon>
        <taxon>asterids</taxon>
        <taxon>lamiids</taxon>
        <taxon>Boraginales</taxon>
        <taxon>Boraginaceae</taxon>
        <taxon>Boraginoideae</taxon>
        <taxon>Lithospermeae</taxon>
        <taxon>Lithospermum</taxon>
    </lineage>
</organism>
<keyword evidence="2" id="KW-1185">Reference proteome</keyword>
<dbReference type="AlphaFoldDB" id="A0AAV3Q1A1"/>
<reference evidence="1 2" key="1">
    <citation type="submission" date="2024-01" db="EMBL/GenBank/DDBJ databases">
        <title>The complete chloroplast genome sequence of Lithospermum erythrorhizon: insights into the phylogenetic relationship among Boraginaceae species and the maternal lineages of purple gromwells.</title>
        <authorList>
            <person name="Okada T."/>
            <person name="Watanabe K."/>
        </authorList>
    </citation>
    <scope>NUCLEOTIDE SEQUENCE [LARGE SCALE GENOMIC DNA]</scope>
</reference>
<comment type="caution">
    <text evidence="1">The sequence shown here is derived from an EMBL/GenBank/DDBJ whole genome shotgun (WGS) entry which is preliminary data.</text>
</comment>
<accession>A0AAV3Q1A1</accession>
<dbReference type="Proteomes" id="UP001454036">
    <property type="component" value="Unassembled WGS sequence"/>
</dbReference>
<gene>
    <name evidence="1" type="ORF">LIER_15033</name>
</gene>
<evidence type="ECO:0000313" key="1">
    <source>
        <dbReference type="EMBL" id="GAA0157864.1"/>
    </source>
</evidence>
<dbReference type="EMBL" id="BAABME010003203">
    <property type="protein sequence ID" value="GAA0157864.1"/>
    <property type="molecule type" value="Genomic_DNA"/>
</dbReference>
<protein>
    <submittedName>
        <fullName evidence="1">Uncharacterized protein</fullName>
    </submittedName>
</protein>
<evidence type="ECO:0000313" key="2">
    <source>
        <dbReference type="Proteomes" id="UP001454036"/>
    </source>
</evidence>
<proteinExistence type="predicted"/>
<sequence>MYFFYIGIKLAEAKILNLISQTNISAFNLEKNGQNMNFSGNKPEIISCGAMSYPQVKLKLNFSNFFWRSGEVAASSVWVNSNGRRRSPNIKRMAISGEAFVI</sequence>
<name>A0AAV3Q1A1_LITER</name>